<organism evidence="1">
    <name type="scientific">Candidatus Kentrum sp. DK</name>
    <dbReference type="NCBI Taxonomy" id="2126562"/>
    <lineage>
        <taxon>Bacteria</taxon>
        <taxon>Pseudomonadati</taxon>
        <taxon>Pseudomonadota</taxon>
        <taxon>Gammaproteobacteria</taxon>
        <taxon>Candidatus Kentrum</taxon>
    </lineage>
</organism>
<reference evidence="1" key="1">
    <citation type="submission" date="2019-02" db="EMBL/GenBank/DDBJ databases">
        <authorList>
            <person name="Gruber-Vodicka R. H."/>
            <person name="Seah K. B. B."/>
        </authorList>
    </citation>
    <scope>NUCLEOTIDE SEQUENCE</scope>
    <source>
        <strain evidence="1">BECK_DK161</strain>
    </source>
</reference>
<gene>
    <name evidence="1" type="ORF">BECKDK2373C_GA0170839_11393</name>
</gene>
<protein>
    <submittedName>
        <fullName evidence="1">Uncharacterized protein</fullName>
    </submittedName>
</protein>
<accession>A0A450TFQ9</accession>
<name>A0A450TFQ9_9GAMM</name>
<dbReference type="EMBL" id="CAADEY010000139">
    <property type="protein sequence ID" value="VFJ66021.1"/>
    <property type="molecule type" value="Genomic_DNA"/>
</dbReference>
<sequence>MIPRRHARNFVRAAAASFPAADLVGRELAAVAGFLPGEPDAVFVLFHDHQIPRATGRGQRRLFPGGAPADDFELGIVEGHRLPRITEIGLHFVGKVLLGRLLFIVRLDGLDLGVNGGDALFREGGQCRIQESARLRKIVSSKKSSPHLILTNRGDQQHGAGWRKIRTRRHLGLGVPAINRRG</sequence>
<dbReference type="AlphaFoldDB" id="A0A450TFQ9"/>
<evidence type="ECO:0000313" key="1">
    <source>
        <dbReference type="EMBL" id="VFJ66021.1"/>
    </source>
</evidence>
<proteinExistence type="predicted"/>